<dbReference type="EMBL" id="CDMY01000347">
    <property type="protein sequence ID" value="CEM04093.1"/>
    <property type="molecule type" value="Genomic_DNA"/>
</dbReference>
<reference evidence="3 4" key="1">
    <citation type="submission" date="2014-11" db="EMBL/GenBank/DDBJ databases">
        <authorList>
            <person name="Zhu J."/>
            <person name="Qi W."/>
            <person name="Song R."/>
        </authorList>
    </citation>
    <scope>NUCLEOTIDE SEQUENCE [LARGE SCALE GENOMIC DNA]</scope>
</reference>
<keyword evidence="4" id="KW-1185">Reference proteome</keyword>
<evidence type="ECO:0000313" key="4">
    <source>
        <dbReference type="Proteomes" id="UP000041254"/>
    </source>
</evidence>
<protein>
    <recommendedName>
        <fullName evidence="5">Histidine acid phosphatase</fullName>
    </recommendedName>
</protein>
<accession>A0A0G4EYH2</accession>
<dbReference type="PANTHER" id="PTHR11567">
    <property type="entry name" value="ACID PHOSPHATASE-RELATED"/>
    <property type="match status" value="1"/>
</dbReference>
<comment type="similarity">
    <text evidence="1">Belongs to the histidine acid phosphatase family.</text>
</comment>
<dbReference type="PhylomeDB" id="A0A0G4EYH2"/>
<dbReference type="Pfam" id="PF00328">
    <property type="entry name" value="His_Phos_2"/>
    <property type="match status" value="1"/>
</dbReference>
<dbReference type="InterPro" id="IPR000560">
    <property type="entry name" value="His_Pase_clade-2"/>
</dbReference>
<proteinExistence type="inferred from homology"/>
<organism evidence="3 4">
    <name type="scientific">Vitrella brassicaformis (strain CCMP3155)</name>
    <dbReference type="NCBI Taxonomy" id="1169540"/>
    <lineage>
        <taxon>Eukaryota</taxon>
        <taxon>Sar</taxon>
        <taxon>Alveolata</taxon>
        <taxon>Colpodellida</taxon>
        <taxon>Vitrellaceae</taxon>
        <taxon>Vitrella</taxon>
    </lineage>
</organism>
<dbReference type="Gene3D" id="3.40.50.1240">
    <property type="entry name" value="Phosphoglycerate mutase-like"/>
    <property type="match status" value="1"/>
</dbReference>
<evidence type="ECO:0000256" key="1">
    <source>
        <dbReference type="ARBA" id="ARBA00005375"/>
    </source>
</evidence>
<dbReference type="GO" id="GO:0016791">
    <property type="term" value="F:phosphatase activity"/>
    <property type="evidence" value="ECO:0007669"/>
    <property type="project" value="TreeGrafter"/>
</dbReference>
<dbReference type="OrthoDB" id="258392at2759"/>
<evidence type="ECO:0000313" key="3">
    <source>
        <dbReference type="EMBL" id="CEM04093.1"/>
    </source>
</evidence>
<dbReference type="VEuPathDB" id="CryptoDB:Vbra_8526"/>
<dbReference type="InterPro" id="IPR050645">
    <property type="entry name" value="Histidine_acid_phosphatase"/>
</dbReference>
<name>A0A0G4EYH2_VITBC</name>
<dbReference type="Proteomes" id="UP000041254">
    <property type="component" value="Unassembled WGS sequence"/>
</dbReference>
<gene>
    <name evidence="3" type="ORF">Vbra_8526</name>
</gene>
<dbReference type="InParanoid" id="A0A0G4EYH2"/>
<keyword evidence="2" id="KW-0378">Hydrolase</keyword>
<dbReference type="SUPFAM" id="SSF53254">
    <property type="entry name" value="Phosphoglycerate mutase-like"/>
    <property type="match status" value="1"/>
</dbReference>
<dbReference type="InterPro" id="IPR029033">
    <property type="entry name" value="His_PPase_superfam"/>
</dbReference>
<dbReference type="PANTHER" id="PTHR11567:SF110">
    <property type="entry name" value="2-PHOSPHOXYLOSE PHOSPHATASE 1"/>
    <property type="match status" value="1"/>
</dbReference>
<evidence type="ECO:0008006" key="5">
    <source>
        <dbReference type="Google" id="ProtNLM"/>
    </source>
</evidence>
<sequence>MGDAVTCQIADGRHVILQDPRDIHFVQRALDHKFSFIWDDEFYARVATSAFYDVLVTAIKAKAKGDRQSLREASKIIKKYPGMSDMRFVTLKFLLMSAHDSTIAAALSTMDVFDDEQPPFASSIFWELWEKRVNGKAQHFVKIIYNGREMPVCGGKAECCLDEFLDKIKAKMTLPDGQPLTMRRWCVAPGTPDEELFKDRAFLGRDPPSDPAKRSDFPVCKAVDEGKPLPSVFQMEVPEEESRHHCHHCHGHHHHHHHA</sequence>
<dbReference type="AlphaFoldDB" id="A0A0G4EYH2"/>
<evidence type="ECO:0000256" key="2">
    <source>
        <dbReference type="ARBA" id="ARBA00022801"/>
    </source>
</evidence>